<evidence type="ECO:0000256" key="1">
    <source>
        <dbReference type="ARBA" id="ARBA00008875"/>
    </source>
</evidence>
<sequence>MTASHLDLKPLRPPANVTAAGGRAQVTIDWDPVDGACGYQVYRADRPGGPFDPVDHQGLDVLAVPHPPYCDTTGVPGTEYWYAVATLVAVDAIGPRSEPVSATAAENGPGEIEMTVHADADIGELMRPWRPMIGSEHLSHLLSTDTTGGRPIGRELTAALVAAQDHFGVKSVRAHGILCDDLGVYREIDGEPVHDFTDVDRVYDLVLEFGLRPVVELSFMPRDLAADPARTVFHYQAIISPPKDWDRWAALIRALVTHLVDRYGLAEVREWGFEVWNESNLDVFWSGTPAEFWQLYEVTARAVKDVDPSLPVGGPASAAAGQIDEMLSTIDPATPVDFVSTHTYGSPPLDVRPQLERHGRGGIPVWWTEWGVSPRHFHPVNDSVLSAAFLARGMRSAAGRIDALSYWVVSDHFEELGRPESLLHGGFGLRTVGNLAKPRFWALSMLDRLGEREVRIDQSGDGAGSLVESWAGRDPDGRVTLAVWNGTLDQSKVAGHRPLNRMIRVRFTGLTGAYQLCHHRVDEHHSNIAAKWAQLGNGSAWPTEQQWTQLQSADQLDRIGTDLEVHEDVELFFTLPMPSVSLIELIPR</sequence>
<comment type="caution">
    <text evidence="5">The sequence shown here is derived from an EMBL/GenBank/DDBJ whole genome shotgun (WGS) entry which is preliminary data.</text>
</comment>
<keyword evidence="6" id="KW-1185">Reference proteome</keyword>
<reference evidence="5 6" key="1">
    <citation type="submission" date="2021-03" db="EMBL/GenBank/DDBJ databases">
        <title>Sequencing the genomes of 1000 actinobacteria strains.</title>
        <authorList>
            <person name="Klenk H.-P."/>
        </authorList>
    </citation>
    <scope>NUCLEOTIDE SEQUENCE [LARGE SCALE GENOMIC DNA]</scope>
    <source>
        <strain evidence="5 6">DSM 46670</strain>
    </source>
</reference>
<evidence type="ECO:0000313" key="6">
    <source>
        <dbReference type="Proteomes" id="UP001519332"/>
    </source>
</evidence>
<dbReference type="GO" id="GO:0009044">
    <property type="term" value="F:xylan 1,4-beta-xylosidase activity"/>
    <property type="evidence" value="ECO:0007669"/>
    <property type="project" value="UniProtKB-EC"/>
</dbReference>
<comment type="similarity">
    <text evidence="1">Belongs to the glycosyl hydrolase 39 family.</text>
</comment>
<dbReference type="SUPFAM" id="SSF51011">
    <property type="entry name" value="Glycosyl hydrolase domain"/>
    <property type="match status" value="1"/>
</dbReference>
<dbReference type="Proteomes" id="UP001519332">
    <property type="component" value="Unassembled WGS sequence"/>
</dbReference>
<protein>
    <submittedName>
        <fullName evidence="5">Xylan 1,4-beta-xylosidase</fullName>
        <ecNumber evidence="5">3.2.1.37</ecNumber>
    </submittedName>
</protein>
<feature type="domain" description="Glycosyl hydrolases family 39 N-terminal catalytic" evidence="4">
    <location>
        <begin position="114"/>
        <end position="554"/>
    </location>
</feature>
<dbReference type="EC" id="3.2.1.37" evidence="5"/>
<dbReference type="InterPro" id="IPR013783">
    <property type="entry name" value="Ig-like_fold"/>
</dbReference>
<proteinExistence type="inferred from homology"/>
<evidence type="ECO:0000259" key="4">
    <source>
        <dbReference type="Pfam" id="PF01229"/>
    </source>
</evidence>
<dbReference type="SUPFAM" id="SSF51445">
    <property type="entry name" value="(Trans)glycosidases"/>
    <property type="match status" value="1"/>
</dbReference>
<dbReference type="PANTHER" id="PTHR12631:SF10">
    <property type="entry name" value="BETA-XYLOSIDASE-LIKE PROTEIN-RELATED"/>
    <property type="match status" value="1"/>
</dbReference>
<dbReference type="PRINTS" id="PR00745">
    <property type="entry name" value="GLHYDRLASE39"/>
</dbReference>
<dbReference type="InterPro" id="IPR051923">
    <property type="entry name" value="Glycosyl_Hydrolase_39"/>
</dbReference>
<dbReference type="InterPro" id="IPR036116">
    <property type="entry name" value="FN3_sf"/>
</dbReference>
<dbReference type="Gene3D" id="3.20.20.80">
    <property type="entry name" value="Glycosidases"/>
    <property type="match status" value="1"/>
</dbReference>
<evidence type="ECO:0000256" key="3">
    <source>
        <dbReference type="ARBA" id="ARBA00023295"/>
    </source>
</evidence>
<name>A0ABS4TPN1_9PSEU</name>
<keyword evidence="2 5" id="KW-0378">Hydrolase</keyword>
<dbReference type="RefSeq" id="WP_209643428.1">
    <property type="nucleotide sequence ID" value="NZ_JAGINW010000001.1"/>
</dbReference>
<evidence type="ECO:0000256" key="2">
    <source>
        <dbReference type="ARBA" id="ARBA00022801"/>
    </source>
</evidence>
<gene>
    <name evidence="5" type="ORF">JOF56_006739</name>
</gene>
<keyword evidence="3 5" id="KW-0326">Glycosidase</keyword>
<accession>A0ABS4TPN1</accession>
<dbReference type="EMBL" id="JAGINW010000001">
    <property type="protein sequence ID" value="MBP2326354.1"/>
    <property type="molecule type" value="Genomic_DNA"/>
</dbReference>
<organism evidence="5 6">
    <name type="scientific">Kibdelosporangium banguiense</name>
    <dbReference type="NCBI Taxonomy" id="1365924"/>
    <lineage>
        <taxon>Bacteria</taxon>
        <taxon>Bacillati</taxon>
        <taxon>Actinomycetota</taxon>
        <taxon>Actinomycetes</taxon>
        <taxon>Pseudonocardiales</taxon>
        <taxon>Pseudonocardiaceae</taxon>
        <taxon>Kibdelosporangium</taxon>
    </lineage>
</organism>
<dbReference type="InterPro" id="IPR017853">
    <property type="entry name" value="GH"/>
</dbReference>
<dbReference type="InterPro" id="IPR000514">
    <property type="entry name" value="Glyco_hydro_39"/>
</dbReference>
<evidence type="ECO:0000313" key="5">
    <source>
        <dbReference type="EMBL" id="MBP2326354.1"/>
    </source>
</evidence>
<dbReference type="Gene3D" id="2.60.40.1500">
    <property type="entry name" value="Glycosyl hydrolase domain, family 39"/>
    <property type="match status" value="1"/>
</dbReference>
<dbReference type="PANTHER" id="PTHR12631">
    <property type="entry name" value="ALPHA-L-IDURONIDASE"/>
    <property type="match status" value="1"/>
</dbReference>
<dbReference type="Pfam" id="PF01229">
    <property type="entry name" value="Glyco_hydro_39"/>
    <property type="match status" value="1"/>
</dbReference>
<dbReference type="InterPro" id="IPR049166">
    <property type="entry name" value="GH39_cat"/>
</dbReference>
<dbReference type="SUPFAM" id="SSF49265">
    <property type="entry name" value="Fibronectin type III"/>
    <property type="match status" value="1"/>
</dbReference>
<dbReference type="Gene3D" id="2.60.40.10">
    <property type="entry name" value="Immunoglobulins"/>
    <property type="match status" value="1"/>
</dbReference>